<evidence type="ECO:0000313" key="2">
    <source>
        <dbReference type="Proteomes" id="UP000002431"/>
    </source>
</evidence>
<proteinExistence type="predicted"/>
<evidence type="ECO:0000313" key="1">
    <source>
        <dbReference type="EMBL" id="ABW35068.1"/>
    </source>
</evidence>
<dbReference type="AlphaFoldDB" id="A8ZRF9"/>
<reference evidence="1" key="1">
    <citation type="submission" date="2007-10" db="EMBL/GenBank/DDBJ databases">
        <title>Complete sequence of Plasmid2 pDGEO02 of Deinococcus geothermalis DSM 11300.</title>
        <authorList>
            <consortium name="US DOE Joint Genome Institute"/>
            <person name="Copeland A."/>
            <person name="Lucas S."/>
            <person name="Lapidus A."/>
            <person name="Barry K."/>
            <person name="Detter J.C."/>
            <person name="Glavina del Rio T."/>
            <person name="Hammon N."/>
            <person name="Israni S."/>
            <person name="Dalin E."/>
            <person name="Tice H."/>
            <person name="Pitluck S."/>
            <person name="Brettin T."/>
            <person name="Bruce D."/>
            <person name="Han C."/>
            <person name="Tapia R."/>
            <person name="Saunders E."/>
            <person name="Gilna P."/>
            <person name="Schmutz J."/>
            <person name="Larimer F."/>
            <person name="Land M."/>
            <person name="Hauser L."/>
            <person name="Kyrpides N."/>
            <person name="Kim E."/>
            <person name="Daly M.J."/>
            <person name="Fredrickson J.K."/>
            <person name="Makarova K.S."/>
            <person name="Gaidamakova E.K."/>
            <person name="Zhai M."/>
            <person name="Richardson P."/>
        </authorList>
    </citation>
    <scope>NUCLEOTIDE SEQUENCE [LARGE SCALE GENOMIC DNA]</scope>
    <source>
        <strain evidence="1">DSM 11300</strain>
        <plasmid evidence="1">pDGEO02</plasmid>
    </source>
</reference>
<protein>
    <submittedName>
        <fullName evidence="1">Uncharacterized protein</fullName>
    </submittedName>
</protein>
<gene>
    <name evidence="1" type="ORF">Dgeo_3027</name>
</gene>
<accession>A8ZRF9</accession>
<dbReference type="HOGENOM" id="CLU_2022931_0_0_0"/>
<geneLocation type="plasmid" evidence="1 2">
    <name>pDGEO02</name>
</geneLocation>
<organism evidence="1 2">
    <name type="scientific">Deinococcus geothermalis (strain DSM 11300 / CIP 105573 / AG-3a)</name>
    <dbReference type="NCBI Taxonomy" id="319795"/>
    <lineage>
        <taxon>Bacteria</taxon>
        <taxon>Thermotogati</taxon>
        <taxon>Deinococcota</taxon>
        <taxon>Deinococci</taxon>
        <taxon>Deinococcales</taxon>
        <taxon>Deinococcaceae</taxon>
        <taxon>Deinococcus</taxon>
    </lineage>
</organism>
<name>A8ZRF9_DEIGD</name>
<dbReference type="KEGG" id="dge:Dgeo_3027"/>
<keyword evidence="1" id="KW-0614">Plasmid</keyword>
<dbReference type="RefSeq" id="WP_012173319.1">
    <property type="nucleotide sequence ID" value="NC_009939.1"/>
</dbReference>
<dbReference type="Proteomes" id="UP000002431">
    <property type="component" value="Plasmid pDGEO02"/>
</dbReference>
<dbReference type="EMBL" id="CP000856">
    <property type="protein sequence ID" value="ABW35068.1"/>
    <property type="molecule type" value="Genomic_DNA"/>
</dbReference>
<sequence>MLVRLTTAYRARLADTLIGVGTSGGLVPTLARIGNGAAGRPPADAMYAPTQEASLTLTRAPNHEVCAVILVPAGQAEAQCDEVGIFAPDGTLLLHATFASQTVGPGIEAAFEFTFNPEVYDG</sequence>
<keyword evidence="2" id="KW-1185">Reference proteome</keyword>